<feature type="region of interest" description="Disordered" evidence="1">
    <location>
        <begin position="95"/>
        <end position="116"/>
    </location>
</feature>
<dbReference type="PRINTS" id="PR02045">
    <property type="entry name" value="F138DOMAIN"/>
</dbReference>
<reference evidence="2" key="3">
    <citation type="submission" date="2025-09" db="UniProtKB">
        <authorList>
            <consortium name="Ensembl"/>
        </authorList>
    </citation>
    <scope>IDENTIFICATION</scope>
</reference>
<evidence type="ECO:0000313" key="3">
    <source>
        <dbReference type="Proteomes" id="UP000233100"/>
    </source>
</evidence>
<evidence type="ECO:0000256" key="1">
    <source>
        <dbReference type="SAM" id="MobiDB-lite"/>
    </source>
</evidence>
<protein>
    <submittedName>
        <fullName evidence="2">Uncharacterized protein</fullName>
    </submittedName>
</protein>
<feature type="compositionally biased region" description="Polar residues" evidence="1">
    <location>
        <begin position="95"/>
        <end position="105"/>
    </location>
</feature>
<organism evidence="2 3">
    <name type="scientific">Macaca fascicularis</name>
    <name type="common">Crab-eating macaque</name>
    <name type="synonym">Cynomolgus monkey</name>
    <dbReference type="NCBI Taxonomy" id="9541"/>
    <lineage>
        <taxon>Eukaryota</taxon>
        <taxon>Metazoa</taxon>
        <taxon>Chordata</taxon>
        <taxon>Craniata</taxon>
        <taxon>Vertebrata</taxon>
        <taxon>Euteleostomi</taxon>
        <taxon>Mammalia</taxon>
        <taxon>Eutheria</taxon>
        <taxon>Euarchontoglires</taxon>
        <taxon>Primates</taxon>
        <taxon>Haplorrhini</taxon>
        <taxon>Catarrhini</taxon>
        <taxon>Cercopithecidae</taxon>
        <taxon>Cercopithecinae</taxon>
        <taxon>Macaca</taxon>
    </lineage>
</organism>
<accession>A0A7N9CEC3</accession>
<dbReference type="GeneTree" id="ENSGT00940000161627"/>
<name>A0A7N9CEC3_MACFA</name>
<feature type="compositionally biased region" description="Basic and acidic residues" evidence="1">
    <location>
        <begin position="106"/>
        <end position="116"/>
    </location>
</feature>
<sequence>MAHSFKKNLFFSFFEMESHSVAQAGVQWCDLATLQTPPLRSKRFSCLNLPRSGNHRPTPPRLANFCIFSRDKVSPCFQAGLELVTSKLLPTSASQSAGMTGVNHHSQPEKSLTEQPEKANIHDCNFDCC</sequence>
<dbReference type="AlphaFoldDB" id="A0A7N9CEC3"/>
<dbReference type="Ensembl" id="ENSMFAT00000077378.1">
    <property type="protein sequence ID" value="ENSMFAP00000048952.1"/>
    <property type="gene ID" value="ENSMFAG00000061809.1"/>
</dbReference>
<reference evidence="2 3" key="1">
    <citation type="submission" date="2013-03" db="EMBL/GenBank/DDBJ databases">
        <authorList>
            <person name="Warren W."/>
            <person name="Wilson R.K."/>
        </authorList>
    </citation>
    <scope>NUCLEOTIDE SEQUENCE</scope>
</reference>
<evidence type="ECO:0000313" key="2">
    <source>
        <dbReference type="Ensembl" id="ENSMFAP00000048952.1"/>
    </source>
</evidence>
<proteinExistence type="predicted"/>
<reference evidence="2" key="2">
    <citation type="submission" date="2025-08" db="UniProtKB">
        <authorList>
            <consortium name="Ensembl"/>
        </authorList>
    </citation>
    <scope>IDENTIFICATION</scope>
</reference>
<dbReference type="Proteomes" id="UP000233100">
    <property type="component" value="Chromosome 12"/>
</dbReference>
<keyword evidence="3" id="KW-1185">Reference proteome</keyword>
<dbReference type="PANTHER" id="PTHR46254">
    <property type="entry name" value="PROTEIN GVQW1-RELATED"/>
    <property type="match status" value="1"/>
</dbReference>